<name>A0A830HS58_9CHLO</name>
<reference evidence="2" key="1">
    <citation type="submission" date="2020-10" db="EMBL/GenBank/DDBJ databases">
        <title>Unveiling of a novel bifunctional photoreceptor, Dualchrome1, isolated from a cosmopolitan green alga.</title>
        <authorList>
            <person name="Suzuki S."/>
            <person name="Kawachi M."/>
        </authorList>
    </citation>
    <scope>NUCLEOTIDE SEQUENCE</scope>
    <source>
        <strain evidence="2">NIES 2893</strain>
    </source>
</reference>
<evidence type="ECO:0000313" key="3">
    <source>
        <dbReference type="Proteomes" id="UP000660262"/>
    </source>
</evidence>
<protein>
    <submittedName>
        <fullName evidence="2">Uncharacterized protein</fullName>
    </submittedName>
</protein>
<feature type="compositionally biased region" description="Basic and acidic residues" evidence="1">
    <location>
        <begin position="209"/>
        <end position="221"/>
    </location>
</feature>
<accession>A0A830HS58</accession>
<keyword evidence="3" id="KW-1185">Reference proteome</keyword>
<sequence length="421" mass="47221">MSGYRAAVIAARDEASSLRKSIQQMRGELNHLLASAFAPCDINGLTLTCDDGIVGAEAAQPEHDFDEEETEEDFEEKPKRSKKRGCRARASRAHKKASASSGGGKKRRRYTADKTSIRRIQTTEEERATMRRFGEHIGWVGGASSFYEDWLALPWAGKRYPHIKQAQLRNFISNHNPVRLARMGKVIQPSPTQRTAQMSPSDEDDTEEAEHTLKGHEEDAGGCKQATAACASKEMFNVSEGMNDNGDDDEGEEEEEEEDEDDEEGDDDDEEDQNEQEAAEEEEEEAEEEERDDGEDEDGEEYREHHFHHELHVLSHRHDEEKDDMPPARKYMRLVDQGDMRYPYDDMTGSPLVAAAAPAAAPFDELFLPPPPELLPPLSGMEGVCDDDVDEDRRANSATPPLPPTPPMPDDSVDRLRIKVS</sequence>
<feature type="region of interest" description="Disordered" evidence="1">
    <location>
        <begin position="184"/>
        <end position="222"/>
    </location>
</feature>
<feature type="compositionally biased region" description="Basic and acidic residues" evidence="1">
    <location>
        <begin position="310"/>
        <end position="327"/>
    </location>
</feature>
<dbReference type="AlphaFoldDB" id="A0A830HS58"/>
<feature type="compositionally biased region" description="Pro residues" evidence="1">
    <location>
        <begin position="400"/>
        <end position="409"/>
    </location>
</feature>
<organism evidence="2 3">
    <name type="scientific">Pycnococcus provasolii</name>
    <dbReference type="NCBI Taxonomy" id="41880"/>
    <lineage>
        <taxon>Eukaryota</taxon>
        <taxon>Viridiplantae</taxon>
        <taxon>Chlorophyta</taxon>
        <taxon>Pseudoscourfieldiophyceae</taxon>
        <taxon>Pseudoscourfieldiales</taxon>
        <taxon>Pycnococcaceae</taxon>
        <taxon>Pycnococcus</taxon>
    </lineage>
</organism>
<comment type="caution">
    <text evidence="2">The sequence shown here is derived from an EMBL/GenBank/DDBJ whole genome shotgun (WGS) entry which is preliminary data.</text>
</comment>
<evidence type="ECO:0000256" key="1">
    <source>
        <dbReference type="SAM" id="MobiDB-lite"/>
    </source>
</evidence>
<feature type="region of interest" description="Disordered" evidence="1">
    <location>
        <begin position="371"/>
        <end position="421"/>
    </location>
</feature>
<feature type="compositionally biased region" description="Acidic residues" evidence="1">
    <location>
        <begin position="245"/>
        <end position="301"/>
    </location>
</feature>
<gene>
    <name evidence="2" type="ORF">PPROV_000825800</name>
</gene>
<evidence type="ECO:0000313" key="2">
    <source>
        <dbReference type="EMBL" id="GHP09523.1"/>
    </source>
</evidence>
<feature type="region of interest" description="Disordered" evidence="1">
    <location>
        <begin position="60"/>
        <end position="114"/>
    </location>
</feature>
<feature type="compositionally biased region" description="Acidic residues" evidence="1">
    <location>
        <begin position="64"/>
        <end position="75"/>
    </location>
</feature>
<dbReference type="Proteomes" id="UP000660262">
    <property type="component" value="Unassembled WGS sequence"/>
</dbReference>
<proteinExistence type="predicted"/>
<feature type="region of interest" description="Disordered" evidence="1">
    <location>
        <begin position="235"/>
        <end position="328"/>
    </location>
</feature>
<dbReference type="EMBL" id="BNJQ01000025">
    <property type="protein sequence ID" value="GHP09523.1"/>
    <property type="molecule type" value="Genomic_DNA"/>
</dbReference>
<feature type="compositionally biased region" description="Polar residues" evidence="1">
    <location>
        <begin position="189"/>
        <end position="200"/>
    </location>
</feature>
<feature type="compositionally biased region" description="Basic and acidic residues" evidence="1">
    <location>
        <begin position="412"/>
        <end position="421"/>
    </location>
</feature>
<feature type="compositionally biased region" description="Basic residues" evidence="1">
    <location>
        <begin position="79"/>
        <end position="97"/>
    </location>
</feature>